<keyword evidence="5" id="KW-1185">Reference proteome</keyword>
<evidence type="ECO:0000313" key="4">
    <source>
        <dbReference type="EMBL" id="KAG8627129.1"/>
    </source>
</evidence>
<dbReference type="AlphaFoldDB" id="A0A8K0L2A5"/>
<dbReference type="PANTHER" id="PTHR10067:SF17">
    <property type="entry name" value="PHOSPHATIDYLSERINE DECARBOXYLASE PROENZYME 2"/>
    <property type="match status" value="1"/>
</dbReference>
<proteinExistence type="predicted"/>
<dbReference type="Proteomes" id="UP000809789">
    <property type="component" value="Unassembled WGS sequence"/>
</dbReference>
<evidence type="ECO:0000256" key="2">
    <source>
        <dbReference type="ARBA" id="ARBA00023239"/>
    </source>
</evidence>
<evidence type="ECO:0000313" key="5">
    <source>
        <dbReference type="Proteomes" id="UP000809789"/>
    </source>
</evidence>
<accession>A0A8K0L2A5</accession>
<comment type="caution">
    <text evidence="4">The sequence shown here is derived from an EMBL/GenBank/DDBJ whole genome shotgun (WGS) entry which is preliminary data.</text>
</comment>
<feature type="compositionally biased region" description="Polar residues" evidence="3">
    <location>
        <begin position="22"/>
        <end position="36"/>
    </location>
</feature>
<dbReference type="InterPro" id="IPR003817">
    <property type="entry name" value="PS_Dcarbxylase"/>
</dbReference>
<dbReference type="PANTHER" id="PTHR10067">
    <property type="entry name" value="PHOSPHATIDYLSERINE DECARBOXYLASE"/>
    <property type="match status" value="1"/>
</dbReference>
<evidence type="ECO:0000256" key="3">
    <source>
        <dbReference type="SAM" id="MobiDB-lite"/>
    </source>
</evidence>
<dbReference type="Pfam" id="PF02666">
    <property type="entry name" value="PS_Dcarbxylase"/>
    <property type="match status" value="1"/>
</dbReference>
<evidence type="ECO:0000256" key="1">
    <source>
        <dbReference type="ARBA" id="ARBA00022793"/>
    </source>
</evidence>
<sequence length="424" mass="48075">MTNHEPRAQPSTADEDNEDEPQTLSSVSGDGNNDEPSPQPSEACEASGESGSGDEETDEHLARVSNYFAAEQVAPEQDDKFHYDRFLFMSVTYHQEAGDDWMHRFMQACRSHPFNPDTMHELLDHMQAGNYYLIRESGVKELLQTDVAKNLLKEQTERLGRLYDAETSKDYIHDFIKHYDLEETRSQWEEDEESYETFNEFFGRGLKPEARPITEPENVDLISAAADSRTVVYKALWQATRFWIKGYGFTLETLIGKATWAHEVENGSIAIHRLAPQDYHRWHSPVVGTITDIEEIAGAYYTVNPQAIRQANTLDVFCANRRSVMRITERSTGKPVFVVAIGAMLVGSIKYVEGIQPGEDVYRGRPLGYFQYGGSTVVVIFPKSTVVFDPDLVRHSIRQGEQCETLVKVGERVGRFVRLGRGNS</sequence>
<dbReference type="GO" id="GO:0004609">
    <property type="term" value="F:phosphatidylserine decarboxylase activity"/>
    <property type="evidence" value="ECO:0007669"/>
    <property type="project" value="InterPro"/>
</dbReference>
<name>A0A8K0L2A5_9PEZI</name>
<evidence type="ECO:0008006" key="6">
    <source>
        <dbReference type="Google" id="ProtNLM"/>
    </source>
</evidence>
<dbReference type="GO" id="GO:0008654">
    <property type="term" value="P:phospholipid biosynthetic process"/>
    <property type="evidence" value="ECO:0007669"/>
    <property type="project" value="InterPro"/>
</dbReference>
<reference evidence="4" key="1">
    <citation type="submission" date="2021-07" db="EMBL/GenBank/DDBJ databases">
        <title>Elsinoe batatas strain:CRI-CJ2 Genome sequencing and assembly.</title>
        <authorList>
            <person name="Huang L."/>
        </authorList>
    </citation>
    <scope>NUCLEOTIDE SEQUENCE</scope>
    <source>
        <strain evidence="4">CRI-CJ2</strain>
    </source>
</reference>
<feature type="region of interest" description="Disordered" evidence="3">
    <location>
        <begin position="1"/>
        <end position="59"/>
    </location>
</feature>
<protein>
    <recommendedName>
        <fullName evidence="6">Phosphatidylserine decarboxylase</fullName>
    </recommendedName>
</protein>
<organism evidence="4 5">
    <name type="scientific">Elsinoe batatas</name>
    <dbReference type="NCBI Taxonomy" id="2601811"/>
    <lineage>
        <taxon>Eukaryota</taxon>
        <taxon>Fungi</taxon>
        <taxon>Dikarya</taxon>
        <taxon>Ascomycota</taxon>
        <taxon>Pezizomycotina</taxon>
        <taxon>Dothideomycetes</taxon>
        <taxon>Dothideomycetidae</taxon>
        <taxon>Myriangiales</taxon>
        <taxon>Elsinoaceae</taxon>
        <taxon>Elsinoe</taxon>
    </lineage>
</organism>
<gene>
    <name evidence="4" type="ORF">KVT40_004612</name>
</gene>
<dbReference type="EMBL" id="JAESVG020000005">
    <property type="protein sequence ID" value="KAG8627129.1"/>
    <property type="molecule type" value="Genomic_DNA"/>
</dbReference>
<dbReference type="OrthoDB" id="5973539at2759"/>
<keyword evidence="1" id="KW-0210">Decarboxylase</keyword>
<keyword evidence="2" id="KW-0456">Lyase</keyword>